<evidence type="ECO:0000313" key="3">
    <source>
        <dbReference type="EMBL" id="KAK2979372.1"/>
    </source>
</evidence>
<name>A0AA88QZL6_9ASTE</name>
<sequence length="93" mass="10234">MCLYTGDEPGQLCCVVAVNGMKRVLRHAWARRPVLGSRYVGETPPALAIQKKVLSKIRKPVTLPNITNLSILRKDGHPSIYGLGGHIEMDCSH</sequence>
<evidence type="ECO:0000256" key="1">
    <source>
        <dbReference type="ARBA" id="ARBA00007727"/>
    </source>
</evidence>
<accession>A0AA88QZL6</accession>
<gene>
    <name evidence="3" type="ORF">RJ640_011821</name>
</gene>
<feature type="domain" description="Trichome birefringence-like C-terminal" evidence="2">
    <location>
        <begin position="32"/>
        <end position="93"/>
    </location>
</feature>
<dbReference type="Proteomes" id="UP001187471">
    <property type="component" value="Unassembled WGS sequence"/>
</dbReference>
<organism evidence="3 4">
    <name type="scientific">Escallonia rubra</name>
    <dbReference type="NCBI Taxonomy" id="112253"/>
    <lineage>
        <taxon>Eukaryota</taxon>
        <taxon>Viridiplantae</taxon>
        <taxon>Streptophyta</taxon>
        <taxon>Embryophyta</taxon>
        <taxon>Tracheophyta</taxon>
        <taxon>Spermatophyta</taxon>
        <taxon>Magnoliopsida</taxon>
        <taxon>eudicotyledons</taxon>
        <taxon>Gunneridae</taxon>
        <taxon>Pentapetalae</taxon>
        <taxon>asterids</taxon>
        <taxon>campanulids</taxon>
        <taxon>Escalloniales</taxon>
        <taxon>Escalloniaceae</taxon>
        <taxon>Escallonia</taxon>
    </lineage>
</organism>
<evidence type="ECO:0000313" key="4">
    <source>
        <dbReference type="Proteomes" id="UP001187471"/>
    </source>
</evidence>
<dbReference type="InterPro" id="IPR026057">
    <property type="entry name" value="TBL_C"/>
</dbReference>
<protein>
    <recommendedName>
        <fullName evidence="2">Trichome birefringence-like C-terminal domain-containing protein</fullName>
    </recommendedName>
</protein>
<comment type="caution">
    <text evidence="3">The sequence shown here is derived from an EMBL/GenBank/DDBJ whole genome shotgun (WGS) entry which is preliminary data.</text>
</comment>
<dbReference type="AlphaFoldDB" id="A0AA88QZL6"/>
<comment type="similarity">
    <text evidence="1">Belongs to the PC-esterase family. TBL subfamily.</text>
</comment>
<dbReference type="GO" id="GO:0016740">
    <property type="term" value="F:transferase activity"/>
    <property type="evidence" value="ECO:0007669"/>
    <property type="project" value="InterPro"/>
</dbReference>
<keyword evidence="4" id="KW-1185">Reference proteome</keyword>
<reference evidence="3" key="1">
    <citation type="submission" date="2022-12" db="EMBL/GenBank/DDBJ databases">
        <title>Draft genome assemblies for two species of Escallonia (Escalloniales).</title>
        <authorList>
            <person name="Chanderbali A."/>
            <person name="Dervinis C."/>
            <person name="Anghel I."/>
            <person name="Soltis D."/>
            <person name="Soltis P."/>
            <person name="Zapata F."/>
        </authorList>
    </citation>
    <scope>NUCLEOTIDE SEQUENCE</scope>
    <source>
        <strain evidence="3">UCBG92.1500</strain>
        <tissue evidence="3">Leaf</tissue>
    </source>
</reference>
<dbReference type="Pfam" id="PF13839">
    <property type="entry name" value="PC-Esterase"/>
    <property type="match status" value="1"/>
</dbReference>
<evidence type="ECO:0000259" key="2">
    <source>
        <dbReference type="Pfam" id="PF13839"/>
    </source>
</evidence>
<proteinExistence type="inferred from homology"/>
<dbReference type="EMBL" id="JAVXUO010001765">
    <property type="protein sequence ID" value="KAK2979372.1"/>
    <property type="molecule type" value="Genomic_DNA"/>
</dbReference>